<dbReference type="PANTHER" id="PTHR43591:SF101">
    <property type="entry name" value="METHYLTRANSFERASE-LIKE PROTEIN 27"/>
    <property type="match status" value="1"/>
</dbReference>
<reference evidence="3" key="1">
    <citation type="submission" date="2025-08" db="UniProtKB">
        <authorList>
            <consortium name="RefSeq"/>
        </authorList>
    </citation>
    <scope>IDENTIFICATION</scope>
</reference>
<dbReference type="OrthoDB" id="3647at2759"/>
<dbReference type="AlphaFoldDB" id="A0A6P8PRF1"/>
<dbReference type="PANTHER" id="PTHR43591">
    <property type="entry name" value="METHYLTRANSFERASE"/>
    <property type="match status" value="1"/>
</dbReference>
<dbReference type="InterPro" id="IPR029063">
    <property type="entry name" value="SAM-dependent_MTases_sf"/>
</dbReference>
<dbReference type="GeneID" id="117349140"/>
<sequence length="240" mass="27173">MFKMEPPRRNLAEVKKVIMSAHESTTLEEKLQFYDRWALEYEQDVEVLEYRAPYLAAECLASVFPADRDSQTILDVACGTGLVAVELYRHGFCIFHGVDGSERMLQHAEQKRLYQELKLNILGYEPLAAPTDRYDAVITVGALSIGQVPLSVMPELCRVTKPGGFLCLTTRTNHSNLQYKSELEKRLQDLEGTGLWERVTVLEVQKWEKATSMEEASPDSDFISGAVYLYRKKVASACVL</sequence>
<dbReference type="SUPFAM" id="SSF53335">
    <property type="entry name" value="S-adenosyl-L-methionine-dependent methyltransferases"/>
    <property type="match status" value="1"/>
</dbReference>
<dbReference type="CDD" id="cd02440">
    <property type="entry name" value="AdoMet_MTases"/>
    <property type="match status" value="1"/>
</dbReference>
<feature type="domain" description="Methyltransferase" evidence="1">
    <location>
        <begin position="73"/>
        <end position="164"/>
    </location>
</feature>
<dbReference type="FunCoup" id="A0A6P8PRF1">
    <property type="interactions" value="19"/>
</dbReference>
<evidence type="ECO:0000313" key="2">
    <source>
        <dbReference type="Proteomes" id="UP000515159"/>
    </source>
</evidence>
<proteinExistence type="predicted"/>
<dbReference type="InParanoid" id="A0A6P8PRF1"/>
<dbReference type="CTD" id="155368"/>
<evidence type="ECO:0000313" key="3">
    <source>
        <dbReference type="RefSeq" id="XP_033778096.1"/>
    </source>
</evidence>
<dbReference type="Proteomes" id="UP000515159">
    <property type="component" value="Chromosome 15"/>
</dbReference>
<dbReference type="RefSeq" id="XP_033778096.1">
    <property type="nucleotide sequence ID" value="XM_033922205.1"/>
</dbReference>
<organism evidence="2 3">
    <name type="scientific">Geotrypetes seraphini</name>
    <name type="common">Gaboon caecilian</name>
    <name type="synonym">Caecilia seraphini</name>
    <dbReference type="NCBI Taxonomy" id="260995"/>
    <lineage>
        <taxon>Eukaryota</taxon>
        <taxon>Metazoa</taxon>
        <taxon>Chordata</taxon>
        <taxon>Craniata</taxon>
        <taxon>Vertebrata</taxon>
        <taxon>Euteleostomi</taxon>
        <taxon>Amphibia</taxon>
        <taxon>Gymnophiona</taxon>
        <taxon>Geotrypetes</taxon>
    </lineage>
</organism>
<name>A0A6P8PRF1_GEOSA</name>
<evidence type="ECO:0000259" key="1">
    <source>
        <dbReference type="Pfam" id="PF13649"/>
    </source>
</evidence>
<keyword evidence="2" id="KW-1185">Reference proteome</keyword>
<dbReference type="Gene3D" id="3.40.50.150">
    <property type="entry name" value="Vaccinia Virus protein VP39"/>
    <property type="match status" value="1"/>
</dbReference>
<protein>
    <submittedName>
        <fullName evidence="3">Methyltransferase-like protein 27 isoform X1</fullName>
    </submittedName>
</protein>
<accession>A0A6P8PRF1</accession>
<dbReference type="KEGG" id="gsh:117349140"/>
<gene>
    <name evidence="3" type="primary">METTL27</name>
</gene>
<dbReference type="InterPro" id="IPR041698">
    <property type="entry name" value="Methyltransf_25"/>
</dbReference>
<dbReference type="Pfam" id="PF13649">
    <property type="entry name" value="Methyltransf_25"/>
    <property type="match status" value="1"/>
</dbReference>